<accession>A0A2N5T0R0</accession>
<sequence length="75" mass="8634">MSSRLRNPELPDPPKQKLRKTFRNSFFLSKVFAQISTFNTGLAKEGNALLTREHVVSESLEELFGIQDRIRKRAS</sequence>
<evidence type="ECO:0000313" key="1">
    <source>
        <dbReference type="EMBL" id="PLW19067.1"/>
    </source>
</evidence>
<organism evidence="1 2">
    <name type="scientific">Puccinia coronata f. sp. avenae</name>
    <dbReference type="NCBI Taxonomy" id="200324"/>
    <lineage>
        <taxon>Eukaryota</taxon>
        <taxon>Fungi</taxon>
        <taxon>Dikarya</taxon>
        <taxon>Basidiomycota</taxon>
        <taxon>Pucciniomycotina</taxon>
        <taxon>Pucciniomycetes</taxon>
        <taxon>Pucciniales</taxon>
        <taxon>Pucciniaceae</taxon>
        <taxon>Puccinia</taxon>
    </lineage>
</organism>
<reference evidence="1 2" key="1">
    <citation type="submission" date="2017-11" db="EMBL/GenBank/DDBJ databases">
        <title>De novo assembly and phasing of dikaryotic genomes from two isolates of Puccinia coronata f. sp. avenae, the causal agent of oat crown rust.</title>
        <authorList>
            <person name="Miller M.E."/>
            <person name="Zhang Y."/>
            <person name="Omidvar V."/>
            <person name="Sperschneider J."/>
            <person name="Schwessinger B."/>
            <person name="Raley C."/>
            <person name="Palmer J.M."/>
            <person name="Garnica D."/>
            <person name="Upadhyaya N."/>
            <person name="Rathjen J."/>
            <person name="Taylor J.M."/>
            <person name="Park R.F."/>
            <person name="Dodds P.N."/>
            <person name="Hirsch C.D."/>
            <person name="Kianian S.F."/>
            <person name="Figueroa M."/>
        </authorList>
    </citation>
    <scope>NUCLEOTIDE SEQUENCE [LARGE SCALE GENOMIC DNA]</scope>
    <source>
        <strain evidence="1">12SD80</strain>
    </source>
</reference>
<protein>
    <submittedName>
        <fullName evidence="1">Uncharacterized protein</fullName>
    </submittedName>
</protein>
<gene>
    <name evidence="1" type="ORF">PCASD_13413</name>
</gene>
<proteinExistence type="predicted"/>
<dbReference type="Proteomes" id="UP000235392">
    <property type="component" value="Unassembled WGS sequence"/>
</dbReference>
<evidence type="ECO:0000313" key="2">
    <source>
        <dbReference type="Proteomes" id="UP000235392"/>
    </source>
</evidence>
<dbReference type="EMBL" id="PGCI01000721">
    <property type="protein sequence ID" value="PLW19067.1"/>
    <property type="molecule type" value="Genomic_DNA"/>
</dbReference>
<dbReference type="AlphaFoldDB" id="A0A2N5T0R0"/>
<comment type="caution">
    <text evidence="1">The sequence shown here is derived from an EMBL/GenBank/DDBJ whole genome shotgun (WGS) entry which is preliminary data.</text>
</comment>
<name>A0A2N5T0R0_9BASI</name>